<keyword evidence="5 14" id="KW-0347">Helicase</keyword>
<evidence type="ECO:0000256" key="7">
    <source>
        <dbReference type="ARBA" id="ARBA00022840"/>
    </source>
</evidence>
<dbReference type="GO" id="GO:0000725">
    <property type="term" value="P:recombinational repair"/>
    <property type="evidence" value="ECO:0007669"/>
    <property type="project" value="TreeGrafter"/>
</dbReference>
<evidence type="ECO:0000256" key="8">
    <source>
        <dbReference type="ARBA" id="ARBA00023125"/>
    </source>
</evidence>
<comment type="catalytic activity">
    <reaction evidence="13">
        <text>ATP + H2O = ADP + phosphate + H(+)</text>
        <dbReference type="Rhea" id="RHEA:13065"/>
        <dbReference type="ChEBI" id="CHEBI:15377"/>
        <dbReference type="ChEBI" id="CHEBI:15378"/>
        <dbReference type="ChEBI" id="CHEBI:30616"/>
        <dbReference type="ChEBI" id="CHEBI:43474"/>
        <dbReference type="ChEBI" id="CHEBI:456216"/>
        <dbReference type="EC" id="5.6.2.4"/>
    </reaction>
</comment>
<keyword evidence="8" id="KW-0238">DNA-binding</keyword>
<dbReference type="Gene3D" id="3.90.320.10">
    <property type="match status" value="1"/>
</dbReference>
<evidence type="ECO:0000259" key="15">
    <source>
        <dbReference type="PROSITE" id="PS51198"/>
    </source>
</evidence>
<dbReference type="Pfam" id="PF12705">
    <property type="entry name" value="PDDEXK_1"/>
    <property type="match status" value="1"/>
</dbReference>
<feature type="domain" description="UvrD-like helicase C-terminal" evidence="16">
    <location>
        <begin position="487"/>
        <end position="782"/>
    </location>
</feature>
<evidence type="ECO:0000256" key="10">
    <source>
        <dbReference type="ARBA" id="ARBA00023235"/>
    </source>
</evidence>
<evidence type="ECO:0000256" key="1">
    <source>
        <dbReference type="ARBA" id="ARBA00022722"/>
    </source>
</evidence>
<dbReference type="GO" id="GO:0004527">
    <property type="term" value="F:exonuclease activity"/>
    <property type="evidence" value="ECO:0007669"/>
    <property type="project" value="UniProtKB-KW"/>
</dbReference>
<dbReference type="GO" id="GO:0043138">
    <property type="term" value="F:3'-5' DNA helicase activity"/>
    <property type="evidence" value="ECO:0007669"/>
    <property type="project" value="UniProtKB-EC"/>
</dbReference>
<evidence type="ECO:0000256" key="13">
    <source>
        <dbReference type="ARBA" id="ARBA00048988"/>
    </source>
</evidence>
<name>A0A939BER6_9FIRM</name>
<dbReference type="InterPro" id="IPR011335">
    <property type="entry name" value="Restrct_endonuc-II-like"/>
</dbReference>
<gene>
    <name evidence="17" type="primary">addA</name>
    <name evidence="17" type="ORF">H6A12_06990</name>
</gene>
<reference evidence="17" key="1">
    <citation type="submission" date="2020-08" db="EMBL/GenBank/DDBJ databases">
        <authorList>
            <person name="Cejkova D."/>
            <person name="Kubasova T."/>
            <person name="Jahodarova E."/>
            <person name="Rychlik I."/>
        </authorList>
    </citation>
    <scope>NUCLEOTIDE SEQUENCE</scope>
    <source>
        <strain evidence="17">An559</strain>
    </source>
</reference>
<dbReference type="NCBIfam" id="TIGR02785">
    <property type="entry name" value="addA_Gpos"/>
    <property type="match status" value="1"/>
</dbReference>
<evidence type="ECO:0000256" key="11">
    <source>
        <dbReference type="ARBA" id="ARBA00034617"/>
    </source>
</evidence>
<dbReference type="Pfam" id="PF00580">
    <property type="entry name" value="UvrD-helicase"/>
    <property type="match status" value="1"/>
</dbReference>
<keyword evidence="1" id="KW-0540">Nuclease</keyword>
<keyword evidence="7 14" id="KW-0067">ATP-binding</keyword>
<dbReference type="PANTHER" id="PTHR11070:SF48">
    <property type="entry name" value="ATP-DEPENDENT HELICASE_NUCLEASE SUBUNIT A"/>
    <property type="match status" value="1"/>
</dbReference>
<keyword evidence="2 14" id="KW-0547">Nucleotide-binding</keyword>
<feature type="binding site" evidence="14">
    <location>
        <begin position="25"/>
        <end position="32"/>
    </location>
    <ligand>
        <name>ATP</name>
        <dbReference type="ChEBI" id="CHEBI:30616"/>
    </ligand>
</feature>
<dbReference type="GO" id="GO:0005829">
    <property type="term" value="C:cytosol"/>
    <property type="evidence" value="ECO:0007669"/>
    <property type="project" value="TreeGrafter"/>
</dbReference>
<evidence type="ECO:0000256" key="6">
    <source>
        <dbReference type="ARBA" id="ARBA00022839"/>
    </source>
</evidence>
<dbReference type="PROSITE" id="PS51198">
    <property type="entry name" value="UVRD_HELICASE_ATP_BIND"/>
    <property type="match status" value="1"/>
</dbReference>
<dbReference type="InterPro" id="IPR014016">
    <property type="entry name" value="UvrD-like_ATP-bd"/>
</dbReference>
<protein>
    <recommendedName>
        <fullName evidence="12">DNA 3'-5' helicase</fullName>
        <ecNumber evidence="12">5.6.2.4</ecNumber>
    </recommendedName>
</protein>
<evidence type="ECO:0000256" key="2">
    <source>
        <dbReference type="ARBA" id="ARBA00022741"/>
    </source>
</evidence>
<dbReference type="InterPro" id="IPR038726">
    <property type="entry name" value="PDDEXK_AddAB-type"/>
</dbReference>
<dbReference type="AlphaFoldDB" id="A0A939BER6"/>
<dbReference type="GO" id="GO:0033202">
    <property type="term" value="C:DNA helicase complex"/>
    <property type="evidence" value="ECO:0007669"/>
    <property type="project" value="TreeGrafter"/>
</dbReference>
<keyword evidence="4 14" id="KW-0378">Hydrolase</keyword>
<reference evidence="17" key="2">
    <citation type="journal article" date="2021" name="Sci. Rep.">
        <title>The distribution of antibiotic resistance genes in chicken gut microbiota commensals.</title>
        <authorList>
            <person name="Juricova H."/>
            <person name="Matiasovicova J."/>
            <person name="Kubasova T."/>
            <person name="Cejkova D."/>
            <person name="Rychlik I."/>
        </authorList>
    </citation>
    <scope>NUCLEOTIDE SEQUENCE</scope>
    <source>
        <strain evidence="17">An559</strain>
    </source>
</reference>
<dbReference type="InterPro" id="IPR011604">
    <property type="entry name" value="PDDEXK-like_dom_sf"/>
</dbReference>
<dbReference type="Gene3D" id="3.40.50.300">
    <property type="entry name" value="P-loop containing nucleotide triphosphate hydrolases"/>
    <property type="match status" value="4"/>
</dbReference>
<dbReference type="SUPFAM" id="SSF52980">
    <property type="entry name" value="Restriction endonuclease-like"/>
    <property type="match status" value="1"/>
</dbReference>
<dbReference type="InterPro" id="IPR014152">
    <property type="entry name" value="AddA"/>
</dbReference>
<evidence type="ECO:0000259" key="16">
    <source>
        <dbReference type="PROSITE" id="PS51217"/>
    </source>
</evidence>
<dbReference type="SUPFAM" id="SSF52540">
    <property type="entry name" value="P-loop containing nucleoside triphosphate hydrolases"/>
    <property type="match status" value="1"/>
</dbReference>
<dbReference type="GO" id="GO:0003677">
    <property type="term" value="F:DNA binding"/>
    <property type="evidence" value="ECO:0007669"/>
    <property type="project" value="UniProtKB-KW"/>
</dbReference>
<keyword evidence="10" id="KW-0413">Isomerase</keyword>
<dbReference type="GO" id="GO:0005524">
    <property type="term" value="F:ATP binding"/>
    <property type="evidence" value="ECO:0007669"/>
    <property type="project" value="UniProtKB-UniRule"/>
</dbReference>
<dbReference type="PROSITE" id="PS51217">
    <property type="entry name" value="UVRD_HELICASE_CTER"/>
    <property type="match status" value="1"/>
</dbReference>
<evidence type="ECO:0000256" key="3">
    <source>
        <dbReference type="ARBA" id="ARBA00022763"/>
    </source>
</evidence>
<dbReference type="EMBL" id="JACJKY010000009">
    <property type="protein sequence ID" value="MBM6920893.1"/>
    <property type="molecule type" value="Genomic_DNA"/>
</dbReference>
<comment type="caution">
    <text evidence="17">The sequence shown here is derived from an EMBL/GenBank/DDBJ whole genome shotgun (WGS) entry which is preliminary data.</text>
</comment>
<keyword evidence="18" id="KW-1185">Reference proteome</keyword>
<evidence type="ECO:0000256" key="4">
    <source>
        <dbReference type="ARBA" id="ARBA00022801"/>
    </source>
</evidence>
<comment type="catalytic activity">
    <reaction evidence="11">
        <text>Couples ATP hydrolysis with the unwinding of duplex DNA by translocating in the 3'-5' direction.</text>
        <dbReference type="EC" id="5.6.2.4"/>
    </reaction>
</comment>
<sequence length="1178" mass="132884">MAAIQMTKNQQMAVEASGCPLLVSAAAGSGKTAVLSERALRLLTKEHPVSADRLMIVTFTTAAAEEMRRRIADKLSDAVRSHPKDANLRRQQMLLARAQISTIHALCASLVRDHFAELGLPGEMRIGDTARLDILRKEAAEEVILSHYEAEDASFLSLVEYYCADRNDSILADLMLRLYTYIRSFAFPKAWLSDALSMYEADLRTSEWVKELCVGVCDSASYAVFLMKKALDEMAGSNLFEKYAPSFQDDLAYFESVHAAAEQNDLDAVAGLSSSHKKTKLAPARAPIDPDFADQMKTLRQEAYKAVDGQLALLFDTEESTFPLERHEKDRQILLPQIRTLFSLTEELYEKIDEKKRAENLLDFSDLEHFSVQLLARKTEKGIEPTPLALSLRETVDELMVDECQDISEVQDTIFRMLSKDEKNLFMVGDVKQSIYRFRQAMPELFITRRERYEPYPPKTDTGALILLEKNFRSRDVVCEMTNGIFSQIMKKHTAEIEYDESEYLVPGASYFEHPEAVCEVLIADGTEDDEGETVSSMEREADMIAKKIRALYESRYLVKDGDSTRPLRFGDIAVLMRSPRNTAEVFANAMRKAGIPCLSTANDAFFTAYEVAVVRAFLRAAENPLDDVSLVSVMLSPIGGFDADQVTAVRLLRKDAPLYTALFAAATEEENVRCKTLLERLDLIRQKSLSDGVHAAVLELYLRTELPKLVYAFGDGEKKEENLKQFLQIAKQFEEFSSGGLTGFLHYLDRAEESGVTFDGNKTLDAHIDSVRILSIHASKGLEFPICIVASCAKRFSDQDLKRDYQMNASLGFSMKTYVRSELRGYVSLPMAAVRSKNRRELVAEEMRLFYVALTRAKEKLIFSMCEKNAASKLSRAALMAVSACPHAYEVCRAKSYSDWIYSVLLRQPQNVFGDLQPSVLVPHTDKQLPVRVTIDSARDTNEEEAQTHVSASPDDQMCTLLKERIAFLYPDAVLPSLPVKVTATELSKREADTIRLSERPRFLMDAGLTPAERGSALHAFMQFADYTAAASDLETEIARLCEKQYLTQAQCDALNRRAIGRFFSSKLYERMCHAQFLKREYSFIYEVSPELVAKEAYEIKEPIMLQGIADCVFKEEDGIVIVDYKTDYVTEESELRERYAMQLAIYKEAIAAQFSLPVKECLLYSLHLGRAIDACK</sequence>
<organism evidence="17 18">
    <name type="scientific">Merdimmobilis hominis</name>
    <dbReference type="NCBI Taxonomy" id="2897707"/>
    <lineage>
        <taxon>Bacteria</taxon>
        <taxon>Bacillati</taxon>
        <taxon>Bacillota</taxon>
        <taxon>Clostridia</taxon>
        <taxon>Eubacteriales</taxon>
        <taxon>Oscillospiraceae</taxon>
        <taxon>Merdimmobilis</taxon>
    </lineage>
</organism>
<evidence type="ECO:0000256" key="9">
    <source>
        <dbReference type="ARBA" id="ARBA00023204"/>
    </source>
</evidence>
<evidence type="ECO:0000313" key="17">
    <source>
        <dbReference type="EMBL" id="MBM6920893.1"/>
    </source>
</evidence>
<keyword evidence="6" id="KW-0269">Exonuclease</keyword>
<evidence type="ECO:0000256" key="14">
    <source>
        <dbReference type="PROSITE-ProRule" id="PRU00560"/>
    </source>
</evidence>
<dbReference type="PANTHER" id="PTHR11070">
    <property type="entry name" value="UVRD / RECB / PCRA DNA HELICASE FAMILY MEMBER"/>
    <property type="match status" value="1"/>
</dbReference>
<evidence type="ECO:0000313" key="18">
    <source>
        <dbReference type="Proteomes" id="UP000774750"/>
    </source>
</evidence>
<evidence type="ECO:0000256" key="5">
    <source>
        <dbReference type="ARBA" id="ARBA00022806"/>
    </source>
</evidence>
<dbReference type="GO" id="GO:0006302">
    <property type="term" value="P:double-strand break repair"/>
    <property type="evidence" value="ECO:0007669"/>
    <property type="project" value="InterPro"/>
</dbReference>
<proteinExistence type="predicted"/>
<dbReference type="InterPro" id="IPR000212">
    <property type="entry name" value="DNA_helicase_UvrD/REP"/>
</dbReference>
<dbReference type="EC" id="5.6.2.4" evidence="12"/>
<dbReference type="RefSeq" id="WP_204446303.1">
    <property type="nucleotide sequence ID" value="NZ_JACJKY010000009.1"/>
</dbReference>
<dbReference type="InterPro" id="IPR027417">
    <property type="entry name" value="P-loop_NTPase"/>
</dbReference>
<dbReference type="Proteomes" id="UP000774750">
    <property type="component" value="Unassembled WGS sequence"/>
</dbReference>
<dbReference type="Pfam" id="PF13361">
    <property type="entry name" value="UvrD_C"/>
    <property type="match status" value="1"/>
</dbReference>
<accession>A0A939BER6</accession>
<keyword evidence="9" id="KW-0234">DNA repair</keyword>
<evidence type="ECO:0000256" key="12">
    <source>
        <dbReference type="ARBA" id="ARBA00034808"/>
    </source>
</evidence>
<dbReference type="InterPro" id="IPR014017">
    <property type="entry name" value="DNA_helicase_UvrD-like_C"/>
</dbReference>
<keyword evidence="3" id="KW-0227">DNA damage</keyword>
<feature type="domain" description="UvrD-like helicase ATP-binding" evidence="15">
    <location>
        <begin position="4"/>
        <end position="475"/>
    </location>
</feature>